<proteinExistence type="predicted"/>
<evidence type="ECO:0000313" key="1">
    <source>
        <dbReference type="EMBL" id="KAJ7985233.1"/>
    </source>
</evidence>
<keyword evidence="2" id="KW-1185">Reference proteome</keyword>
<dbReference type="EMBL" id="CM055763">
    <property type="protein sequence ID" value="KAJ7985233.1"/>
    <property type="molecule type" value="Genomic_DNA"/>
</dbReference>
<reference evidence="1" key="1">
    <citation type="submission" date="2021-05" db="EMBL/GenBank/DDBJ databases">
        <authorList>
            <person name="Pan Q."/>
            <person name="Jouanno E."/>
            <person name="Zahm M."/>
            <person name="Klopp C."/>
            <person name="Cabau C."/>
            <person name="Louis A."/>
            <person name="Berthelot C."/>
            <person name="Parey E."/>
            <person name="Roest Crollius H."/>
            <person name="Montfort J."/>
            <person name="Robinson-Rechavi M."/>
            <person name="Bouchez O."/>
            <person name="Lampietro C."/>
            <person name="Lopez Roques C."/>
            <person name="Donnadieu C."/>
            <person name="Postlethwait J."/>
            <person name="Bobe J."/>
            <person name="Dillon D."/>
            <person name="Chandos A."/>
            <person name="von Hippel F."/>
            <person name="Guiguen Y."/>
        </authorList>
    </citation>
    <scope>NUCLEOTIDE SEQUENCE</scope>
    <source>
        <strain evidence="1">YG-Jan2019</strain>
    </source>
</reference>
<dbReference type="Proteomes" id="UP001157502">
    <property type="component" value="Chromosome 36"/>
</dbReference>
<protein>
    <submittedName>
        <fullName evidence="1">Uncharacterized protein</fullName>
    </submittedName>
</protein>
<sequence>MRFIAPINHVLAASAGSPNAEAAQRADLHHFSLSLALTPRTWRRKGARRQKADLLSCAQEVENKENCLLISTAAQRAKKLSHALSSQPPARGLSGSERQQKKEPRRRGTKQPS</sequence>
<name>A0ACC2F1M0_DALPE</name>
<gene>
    <name evidence="1" type="ORF">DPEC_G00349960</name>
</gene>
<comment type="caution">
    <text evidence="1">The sequence shown here is derived from an EMBL/GenBank/DDBJ whole genome shotgun (WGS) entry which is preliminary data.</text>
</comment>
<evidence type="ECO:0000313" key="2">
    <source>
        <dbReference type="Proteomes" id="UP001157502"/>
    </source>
</evidence>
<accession>A0ACC2F1M0</accession>
<organism evidence="1 2">
    <name type="scientific">Dallia pectoralis</name>
    <name type="common">Alaska blackfish</name>
    <dbReference type="NCBI Taxonomy" id="75939"/>
    <lineage>
        <taxon>Eukaryota</taxon>
        <taxon>Metazoa</taxon>
        <taxon>Chordata</taxon>
        <taxon>Craniata</taxon>
        <taxon>Vertebrata</taxon>
        <taxon>Euteleostomi</taxon>
        <taxon>Actinopterygii</taxon>
        <taxon>Neopterygii</taxon>
        <taxon>Teleostei</taxon>
        <taxon>Protacanthopterygii</taxon>
        <taxon>Esociformes</taxon>
        <taxon>Umbridae</taxon>
        <taxon>Dallia</taxon>
    </lineage>
</organism>